<evidence type="ECO:0000313" key="3">
    <source>
        <dbReference type="EMBL" id="KXA91086.1"/>
    </source>
</evidence>
<dbReference type="Proteomes" id="UP000070163">
    <property type="component" value="Unassembled WGS sequence"/>
</dbReference>
<reference evidence="3 4" key="1">
    <citation type="journal article" date="2016" name="Sci. Rep.">
        <title>Metabolic traits of an uncultured archaeal lineage -MSBL1- from brine pools of the Red Sea.</title>
        <authorList>
            <person name="Mwirichia R."/>
            <person name="Alam I."/>
            <person name="Rashid M."/>
            <person name="Vinu M."/>
            <person name="Ba-Alawi W."/>
            <person name="Anthony Kamau A."/>
            <person name="Kamanda Ngugi D."/>
            <person name="Goker M."/>
            <person name="Klenk H.P."/>
            <person name="Bajic V."/>
            <person name="Stingl U."/>
        </authorList>
    </citation>
    <scope>NUCLEOTIDE SEQUENCE [LARGE SCALE GENOMIC DNA]</scope>
    <source>
        <strain evidence="3">SCGC-AAA259A05</strain>
    </source>
</reference>
<evidence type="ECO:0000259" key="2">
    <source>
        <dbReference type="Pfam" id="PF13280"/>
    </source>
</evidence>
<feature type="compositionally biased region" description="Basic residues" evidence="1">
    <location>
        <begin position="294"/>
        <end position="304"/>
    </location>
</feature>
<feature type="compositionally biased region" description="Acidic residues" evidence="1">
    <location>
        <begin position="360"/>
        <end position="391"/>
    </location>
</feature>
<feature type="region of interest" description="Disordered" evidence="1">
    <location>
        <begin position="331"/>
        <end position="398"/>
    </location>
</feature>
<dbReference type="Pfam" id="PF13280">
    <property type="entry name" value="WYL"/>
    <property type="match status" value="1"/>
</dbReference>
<feature type="domain" description="WYL" evidence="2">
    <location>
        <begin position="510"/>
        <end position="573"/>
    </location>
</feature>
<name>A0A133UA92_9EURY</name>
<dbReference type="InterPro" id="IPR026881">
    <property type="entry name" value="WYL_dom"/>
</dbReference>
<protein>
    <recommendedName>
        <fullName evidence="2">WYL domain-containing protein</fullName>
    </recommendedName>
</protein>
<keyword evidence="4" id="KW-1185">Reference proteome</keyword>
<accession>A0A133UA92</accession>
<evidence type="ECO:0000256" key="1">
    <source>
        <dbReference type="SAM" id="MobiDB-lite"/>
    </source>
</evidence>
<dbReference type="EMBL" id="LHXJ01000022">
    <property type="protein sequence ID" value="KXA91086.1"/>
    <property type="molecule type" value="Genomic_DNA"/>
</dbReference>
<comment type="caution">
    <text evidence="3">The sequence shown here is derived from an EMBL/GenBank/DDBJ whole genome shotgun (WGS) entry which is preliminary data.</text>
</comment>
<proteinExistence type="predicted"/>
<feature type="region of interest" description="Disordered" evidence="1">
    <location>
        <begin position="289"/>
        <end position="310"/>
    </location>
</feature>
<evidence type="ECO:0000313" key="4">
    <source>
        <dbReference type="Proteomes" id="UP000070163"/>
    </source>
</evidence>
<gene>
    <name evidence="3" type="ORF">AKJ57_02570</name>
</gene>
<sequence length="588" mass="67015">MVAPSAVISEDLGVVAERLQPFAPMEVTWEKIRELPDEYREKASNIDDLQNGKRLSCPIHKDNEKVTIRGNGRNGGKKLECGKWHDPDLTGRDTTKFRFSTTTSYEALKVYQDFFMEALSLLATCGGPYDGVAKYLNISKHMVDLSLATLLDHMGERVEEIDTDDDLIVVYSDFSSTRVSRSISIIMGKIGDDVIHLPSPVMNRMTAWNFVKGVKNMLGDIDAQVVFVTDGEVSWVDPIESFFPEAVHVRQFHSENCRGLVYTHLRHDDQDYTVRFRWDAVLNHGEPSEEALRMRRRRKVKGVNRRSESDGWTELSDDVFVWEGRVKYPRGTRRKKDKEEGATVTGATDEKEEVPKSGGTEEDENPEDESEESETVSEEESDGWDGEDIAPEGDGPKKIFRGKLEDALEIPPVKRTFEVLKEVFGGHYITSNSAEALFNMKAALKAHRTVKSGDAFLQLFPFLWKKVRKRERSEIKTFFREEVATIERIRKVAVGRKGIFTGNPDPEKVVIEAYENGEPVVISYKDRKGRRTRRIIEPLKIETDPYSGVRRIKSYCHLRHAERTFLLERINDAIPADTELFVISEDGS</sequence>
<dbReference type="AlphaFoldDB" id="A0A133UA92"/>
<organism evidence="3 4">
    <name type="scientific">candidate division MSBL1 archaeon SCGC-AAA259A05</name>
    <dbReference type="NCBI Taxonomy" id="1698259"/>
    <lineage>
        <taxon>Archaea</taxon>
        <taxon>Methanobacteriati</taxon>
        <taxon>Methanobacteriota</taxon>
        <taxon>candidate division MSBL1</taxon>
    </lineage>
</organism>